<evidence type="ECO:0000256" key="2">
    <source>
        <dbReference type="ARBA" id="ARBA00022857"/>
    </source>
</evidence>
<dbReference type="InterPro" id="IPR002347">
    <property type="entry name" value="SDR_fam"/>
</dbReference>
<proteinExistence type="inferred from homology"/>
<dbReference type="PRINTS" id="PR00081">
    <property type="entry name" value="GDHRDH"/>
</dbReference>
<reference evidence="4 5" key="1">
    <citation type="submission" date="2016-04" db="EMBL/GenBank/DDBJ databases">
        <title>A degradative enzymes factory behind the ericoid mycorrhizal symbiosis.</title>
        <authorList>
            <consortium name="DOE Joint Genome Institute"/>
            <person name="Martino E."/>
            <person name="Morin E."/>
            <person name="Grelet G."/>
            <person name="Kuo A."/>
            <person name="Kohler A."/>
            <person name="Daghino S."/>
            <person name="Barry K."/>
            <person name="Choi C."/>
            <person name="Cichocki N."/>
            <person name="Clum A."/>
            <person name="Copeland A."/>
            <person name="Hainaut M."/>
            <person name="Haridas S."/>
            <person name="Labutti K."/>
            <person name="Lindquist E."/>
            <person name="Lipzen A."/>
            <person name="Khouja H.-R."/>
            <person name="Murat C."/>
            <person name="Ohm R."/>
            <person name="Olson A."/>
            <person name="Spatafora J."/>
            <person name="Veneault-Fourrey C."/>
            <person name="Henrissat B."/>
            <person name="Grigoriev I."/>
            <person name="Martin F."/>
            <person name="Perotto S."/>
        </authorList>
    </citation>
    <scope>NUCLEOTIDE SEQUENCE [LARGE SCALE GENOMIC DNA]</scope>
    <source>
        <strain evidence="4 5">F</strain>
    </source>
</reference>
<keyword evidence="3" id="KW-0560">Oxidoreductase</keyword>
<organism evidence="4 5">
    <name type="scientific">Hyaloscypha variabilis (strain UAMH 11265 / GT02V1 / F)</name>
    <name type="common">Meliniomyces variabilis</name>
    <dbReference type="NCBI Taxonomy" id="1149755"/>
    <lineage>
        <taxon>Eukaryota</taxon>
        <taxon>Fungi</taxon>
        <taxon>Dikarya</taxon>
        <taxon>Ascomycota</taxon>
        <taxon>Pezizomycotina</taxon>
        <taxon>Leotiomycetes</taxon>
        <taxon>Helotiales</taxon>
        <taxon>Hyaloscyphaceae</taxon>
        <taxon>Hyaloscypha</taxon>
        <taxon>Hyaloscypha variabilis</taxon>
    </lineage>
</organism>
<accession>A0A2J6QU17</accession>
<keyword evidence="2" id="KW-0521">NADP</keyword>
<dbReference type="CDD" id="cd05233">
    <property type="entry name" value="SDR_c"/>
    <property type="match status" value="1"/>
</dbReference>
<dbReference type="AlphaFoldDB" id="A0A2J6QU17"/>
<evidence type="ECO:0000256" key="3">
    <source>
        <dbReference type="ARBA" id="ARBA00023002"/>
    </source>
</evidence>
<dbReference type="Gene3D" id="3.40.50.720">
    <property type="entry name" value="NAD(P)-binding Rossmann-like Domain"/>
    <property type="match status" value="1"/>
</dbReference>
<dbReference type="EMBL" id="KZ613971">
    <property type="protein sequence ID" value="PMD29759.1"/>
    <property type="molecule type" value="Genomic_DNA"/>
</dbReference>
<comment type="similarity">
    <text evidence="1">Belongs to the short-chain dehydrogenases/reductases (SDR) family.</text>
</comment>
<dbReference type="InterPro" id="IPR036291">
    <property type="entry name" value="NAD(P)-bd_dom_sf"/>
</dbReference>
<dbReference type="FunFam" id="3.40.50.720:FF:000084">
    <property type="entry name" value="Short-chain dehydrogenase reductase"/>
    <property type="match status" value="1"/>
</dbReference>
<evidence type="ECO:0000313" key="4">
    <source>
        <dbReference type="EMBL" id="PMD29759.1"/>
    </source>
</evidence>
<keyword evidence="5" id="KW-1185">Reference proteome</keyword>
<dbReference type="PANTHER" id="PTHR48107">
    <property type="entry name" value="NADPH-DEPENDENT ALDEHYDE REDUCTASE-LIKE PROTEIN, CHLOROPLASTIC-RELATED"/>
    <property type="match status" value="1"/>
</dbReference>
<dbReference type="Proteomes" id="UP000235786">
    <property type="component" value="Unassembled WGS sequence"/>
</dbReference>
<gene>
    <name evidence="4" type="ORF">L207DRAFT_642107</name>
</gene>
<dbReference type="PRINTS" id="PR00080">
    <property type="entry name" value="SDRFAMILY"/>
</dbReference>
<evidence type="ECO:0000313" key="5">
    <source>
        <dbReference type="Proteomes" id="UP000235786"/>
    </source>
</evidence>
<name>A0A2J6QU17_HYAVF</name>
<sequence>MAEESLAGKVAIVSGSAKGIGAATCVELATRGAIVVVNYPWPSERGDAEAVLARICQTNSSSASKCILVESDLSTTTGPQHLVDETIRQLGPRIDILINNAGVAIMKPLAESTLDQWDTMVNLNARGALLLTQAVLPYLANPSRIVSLSSVGARQGYEGSSIYNGTKSMIESFTRCWAIELGRKYGCTVNAVCPGPTDTSGFNHSTPEFLAKLQPLLNATPAGSRMGTPEEAAHAIGFLCEEKSRWITGRTYWEYVDDLHSMKQSDLPGQDDGPACTVM</sequence>
<dbReference type="Pfam" id="PF13561">
    <property type="entry name" value="adh_short_C2"/>
    <property type="match status" value="1"/>
</dbReference>
<dbReference type="PANTHER" id="PTHR48107:SF7">
    <property type="entry name" value="RE15974P"/>
    <property type="match status" value="1"/>
</dbReference>
<evidence type="ECO:0000256" key="1">
    <source>
        <dbReference type="ARBA" id="ARBA00006484"/>
    </source>
</evidence>
<dbReference type="OrthoDB" id="47007at2759"/>
<dbReference type="GO" id="GO:0009688">
    <property type="term" value="P:abscisic acid biosynthetic process"/>
    <property type="evidence" value="ECO:0007669"/>
    <property type="project" value="UniProtKB-ARBA"/>
</dbReference>
<protein>
    <submittedName>
        <fullName evidence="4">Short chain dehydrogenase</fullName>
    </submittedName>
</protein>
<dbReference type="STRING" id="1149755.A0A2J6QU17"/>
<dbReference type="SUPFAM" id="SSF51735">
    <property type="entry name" value="NAD(P)-binding Rossmann-fold domains"/>
    <property type="match status" value="1"/>
</dbReference>
<dbReference type="GO" id="GO:0016614">
    <property type="term" value="F:oxidoreductase activity, acting on CH-OH group of donors"/>
    <property type="evidence" value="ECO:0007669"/>
    <property type="project" value="UniProtKB-ARBA"/>
</dbReference>